<evidence type="ECO:0000259" key="5">
    <source>
        <dbReference type="PROSITE" id="PS50041"/>
    </source>
</evidence>
<organism evidence="6 7">
    <name type="scientific">Scophthalmus maximus</name>
    <name type="common">Turbot</name>
    <name type="synonym">Psetta maxima</name>
    <dbReference type="NCBI Taxonomy" id="52904"/>
    <lineage>
        <taxon>Eukaryota</taxon>
        <taxon>Metazoa</taxon>
        <taxon>Chordata</taxon>
        <taxon>Craniata</taxon>
        <taxon>Vertebrata</taxon>
        <taxon>Euteleostomi</taxon>
        <taxon>Actinopterygii</taxon>
        <taxon>Neopterygii</taxon>
        <taxon>Teleostei</taxon>
        <taxon>Neoteleostei</taxon>
        <taxon>Acanthomorphata</taxon>
        <taxon>Carangaria</taxon>
        <taxon>Pleuronectiformes</taxon>
        <taxon>Pleuronectoidei</taxon>
        <taxon>Scophthalmidae</taxon>
        <taxon>Scophthalmus</taxon>
    </lineage>
</organism>
<dbReference type="CDD" id="cd03590">
    <property type="entry name" value="CLECT_DC-SIGN_like"/>
    <property type="match status" value="1"/>
</dbReference>
<feature type="transmembrane region" description="Helical" evidence="4">
    <location>
        <begin position="32"/>
        <end position="56"/>
    </location>
</feature>
<dbReference type="InterPro" id="IPR018378">
    <property type="entry name" value="C-type_lectin_CS"/>
</dbReference>
<dbReference type="SUPFAM" id="SSF56436">
    <property type="entry name" value="C-type lectin-like"/>
    <property type="match status" value="1"/>
</dbReference>
<evidence type="ECO:0000256" key="2">
    <source>
        <dbReference type="ARBA" id="ARBA00023157"/>
    </source>
</evidence>
<dbReference type="STRING" id="52904.ENSSMAP00000014336"/>
<feature type="domain" description="C-type lectin" evidence="5">
    <location>
        <begin position="228"/>
        <end position="348"/>
    </location>
</feature>
<keyword evidence="7" id="KW-1185">Reference proteome</keyword>
<evidence type="ECO:0000313" key="7">
    <source>
        <dbReference type="Proteomes" id="UP000246464"/>
    </source>
</evidence>
<keyword evidence="4" id="KW-0472">Membrane</keyword>
<dbReference type="EMBL" id="CP026256">
    <property type="protein sequence ID" value="AWP13563.1"/>
    <property type="molecule type" value="Genomic_DNA"/>
</dbReference>
<keyword evidence="4" id="KW-1133">Transmembrane helix</keyword>
<reference evidence="6 7" key="1">
    <citation type="submission" date="2017-12" db="EMBL/GenBank/DDBJ databases">
        <title>Integrating genomic resources of turbot (Scophthalmus maximus) in depth evaluation of genetic and physical mapping variation across individuals.</title>
        <authorList>
            <person name="Martinez P."/>
        </authorList>
    </citation>
    <scope>NUCLEOTIDE SEQUENCE [LARGE SCALE GENOMIC DNA]</scope>
</reference>
<dbReference type="SMART" id="SM00034">
    <property type="entry name" value="CLECT"/>
    <property type="match status" value="1"/>
</dbReference>
<dbReference type="Pfam" id="PF00059">
    <property type="entry name" value="Lectin_C"/>
    <property type="match status" value="1"/>
</dbReference>
<dbReference type="GO" id="GO:0030246">
    <property type="term" value="F:carbohydrate binding"/>
    <property type="evidence" value="ECO:0007669"/>
    <property type="project" value="UniProtKB-KW"/>
</dbReference>
<protein>
    <submittedName>
        <fullName evidence="6">Putative CD209 antigen-like protein E</fullName>
    </submittedName>
</protein>
<keyword evidence="3" id="KW-0175">Coiled coil</keyword>
<dbReference type="PANTHER" id="PTHR22803">
    <property type="entry name" value="MANNOSE, PHOSPHOLIPASE, LECTIN RECEPTOR RELATED"/>
    <property type="match status" value="1"/>
</dbReference>
<feature type="coiled-coil region" evidence="3">
    <location>
        <begin position="138"/>
        <end position="214"/>
    </location>
</feature>
<dbReference type="InterPro" id="IPR050111">
    <property type="entry name" value="C-type_lectin/snaclec_domain"/>
</dbReference>
<dbReference type="Proteomes" id="UP000246464">
    <property type="component" value="Chromosome 14"/>
</dbReference>
<dbReference type="Gene3D" id="3.10.100.10">
    <property type="entry name" value="Mannose-Binding Protein A, subunit A"/>
    <property type="match status" value="1"/>
</dbReference>
<gene>
    <name evidence="6" type="ORF">SMAX5B_001166</name>
</gene>
<dbReference type="InterPro" id="IPR033989">
    <property type="entry name" value="CD209-like_CTLD"/>
</dbReference>
<feature type="coiled-coil region" evidence="3">
    <location>
        <begin position="62"/>
        <end position="96"/>
    </location>
</feature>
<feature type="transmembrane region" description="Helical" evidence="4">
    <location>
        <begin position="108"/>
        <end position="132"/>
    </location>
</feature>
<evidence type="ECO:0000313" key="6">
    <source>
        <dbReference type="EMBL" id="AWP13563.1"/>
    </source>
</evidence>
<keyword evidence="2" id="KW-1015">Disulfide bond</keyword>
<dbReference type="PROSITE" id="PS00615">
    <property type="entry name" value="C_TYPE_LECTIN_1"/>
    <property type="match status" value="1"/>
</dbReference>
<evidence type="ECO:0000256" key="1">
    <source>
        <dbReference type="ARBA" id="ARBA00022734"/>
    </source>
</evidence>
<evidence type="ECO:0000256" key="4">
    <source>
        <dbReference type="SAM" id="Phobius"/>
    </source>
</evidence>
<keyword evidence="1" id="KW-0430">Lectin</keyword>
<evidence type="ECO:0000256" key="3">
    <source>
        <dbReference type="SAM" id="Coils"/>
    </source>
</evidence>
<accession>A0A2U9CBL7</accession>
<dbReference type="AlphaFoldDB" id="A0A2U9CBL7"/>
<dbReference type="InterPro" id="IPR016186">
    <property type="entry name" value="C-type_lectin-like/link_sf"/>
</dbReference>
<proteinExistence type="predicted"/>
<dbReference type="PROSITE" id="PS50041">
    <property type="entry name" value="C_TYPE_LECTIN_2"/>
    <property type="match status" value="1"/>
</dbReference>
<sequence length="352" mass="39162">MEEIYANVDYVKPVGLRPSTNQTSRSGSDRRFLGAVVLLLGLLSFVLLAGLIGLGVHHRDSAAELLAVRENLTERLQASENKTSSLSREIERLQTLSNRGRSGSDRRFLGAVVLLLGLLSFVLLAGLIGLGVHHRDSAAELLAVRENLTERLQASENKTSSLSREIERLQTLSNRDRDSAAEHLAVRENLTERLQASENKTSSLSREIERLQTLSNRVKTCPDGWKRFESTCYLVSVETASWERGWQDCTSRGADLVIVDRAEEQTFLTIILEQDTWIGLTDRDQEGSWKWSDGTPLTLAFWRTGQPDNGGGHPQIGEEDCATSSPYRGTGKNWNDLPCDASKPWICEKNAN</sequence>
<name>A0A2U9CBL7_SCOMX</name>
<dbReference type="InterPro" id="IPR001304">
    <property type="entry name" value="C-type_lectin-like"/>
</dbReference>
<keyword evidence="4" id="KW-0812">Transmembrane</keyword>
<dbReference type="InterPro" id="IPR016187">
    <property type="entry name" value="CTDL_fold"/>
</dbReference>